<evidence type="ECO:0000313" key="1">
    <source>
        <dbReference type="EMBL" id="NML65290.1"/>
    </source>
</evidence>
<proteinExistence type="predicted"/>
<organism evidence="1 2">
    <name type="scientific">Hymenobacter polaris</name>
    <dbReference type="NCBI Taxonomy" id="2682546"/>
    <lineage>
        <taxon>Bacteria</taxon>
        <taxon>Pseudomonadati</taxon>
        <taxon>Bacteroidota</taxon>
        <taxon>Cytophagia</taxon>
        <taxon>Cytophagales</taxon>
        <taxon>Hymenobacteraceae</taxon>
        <taxon>Hymenobacter</taxon>
    </lineage>
</organism>
<name>A0A7Y0ADF1_9BACT</name>
<dbReference type="PROSITE" id="PS51257">
    <property type="entry name" value="PROKAR_LIPOPROTEIN"/>
    <property type="match status" value="1"/>
</dbReference>
<comment type="caution">
    <text evidence="1">The sequence shown here is derived from an EMBL/GenBank/DDBJ whole genome shotgun (WGS) entry which is preliminary data.</text>
</comment>
<evidence type="ECO:0000313" key="2">
    <source>
        <dbReference type="Proteomes" id="UP000559626"/>
    </source>
</evidence>
<dbReference type="EMBL" id="JABBGH010000001">
    <property type="protein sequence ID" value="NML65290.1"/>
    <property type="molecule type" value="Genomic_DNA"/>
</dbReference>
<gene>
    <name evidence="1" type="ORF">HHL22_08750</name>
</gene>
<dbReference type="AlphaFoldDB" id="A0A7Y0ADF1"/>
<dbReference type="Pfam" id="PF14054">
    <property type="entry name" value="DUF4249"/>
    <property type="match status" value="1"/>
</dbReference>
<dbReference type="InterPro" id="IPR025345">
    <property type="entry name" value="DUF4249"/>
</dbReference>
<keyword evidence="2" id="KW-1185">Reference proteome</keyword>
<dbReference type="RefSeq" id="WP_169530536.1">
    <property type="nucleotide sequence ID" value="NZ_JABBGH010000001.1"/>
</dbReference>
<dbReference type="Proteomes" id="UP000559626">
    <property type="component" value="Unassembled WGS sequence"/>
</dbReference>
<reference evidence="1 2" key="1">
    <citation type="submission" date="2020-04" db="EMBL/GenBank/DDBJ databases">
        <title>Hymenobacter polaris sp. nov., isolated from Arctic soil.</title>
        <authorList>
            <person name="Dahal R.H."/>
        </authorList>
    </citation>
    <scope>NUCLEOTIDE SEQUENCE [LARGE SCALE GENOMIC DNA]</scope>
    <source>
        <strain evidence="1 2">RP-2-7</strain>
    </source>
</reference>
<sequence>MRKLVIIGTLGGLGVLGAAGCGSLRKDVNVPLPQYDNQLVVECYLEPGVVPRLTVTESVPYLDNGQAVAAKSQALTLSNGQVVQLPTDVAVKLTLPSGRVVPLQFLPGLDPTTGKYFTHIGTQPLAAQAGQTFALDVQDTRSRHVTGTATVPTFIPIDSVKYQFNNLTGDNKKAYFQTKWTDPGATTDYYRLMLHKGKPSNNSETDNDINDLQFNGKPYAQVTTYRFRPNDTVTATLYHVDSLYYSFRRSTREARNANGNPFAQPSTIRSTVQGGVGVFTVLVHDQKRVVLK</sequence>
<protein>
    <submittedName>
        <fullName evidence="1">DUF4249 domain-containing protein</fullName>
    </submittedName>
</protein>
<accession>A0A7Y0ADF1</accession>